<dbReference type="eggNOG" id="COG0583">
    <property type="taxonomic scope" value="Bacteria"/>
</dbReference>
<comment type="similarity">
    <text evidence="1">Belongs to the LysR transcriptional regulatory family.</text>
</comment>
<dbReference type="Proteomes" id="UP000006377">
    <property type="component" value="Chromosome"/>
</dbReference>
<dbReference type="Pfam" id="PF03466">
    <property type="entry name" value="LysR_substrate"/>
    <property type="match status" value="1"/>
</dbReference>
<dbReference type="Pfam" id="PF00126">
    <property type="entry name" value="HTH_1"/>
    <property type="match status" value="1"/>
</dbReference>
<protein>
    <submittedName>
        <fullName evidence="7">Transcriptional regulator, LysR family</fullName>
    </submittedName>
</protein>
<dbReference type="InterPro" id="IPR036388">
    <property type="entry name" value="WH-like_DNA-bd_sf"/>
</dbReference>
<evidence type="ECO:0000256" key="5">
    <source>
        <dbReference type="ARBA" id="ARBA00023163"/>
    </source>
</evidence>
<proteinExistence type="inferred from homology"/>
<evidence type="ECO:0000256" key="2">
    <source>
        <dbReference type="ARBA" id="ARBA00022458"/>
    </source>
</evidence>
<keyword evidence="5" id="KW-0804">Transcription</keyword>
<dbReference type="STRING" id="402881.Plav_0999"/>
<gene>
    <name evidence="7" type="ordered locus">Plav_0999</name>
</gene>
<dbReference type="CDD" id="cd08417">
    <property type="entry name" value="PBP2_Nitroaromatics_like"/>
    <property type="match status" value="1"/>
</dbReference>
<dbReference type="PROSITE" id="PS50931">
    <property type="entry name" value="HTH_LYSR"/>
    <property type="match status" value="1"/>
</dbReference>
<dbReference type="InterPro" id="IPR036390">
    <property type="entry name" value="WH_DNA-bd_sf"/>
</dbReference>
<dbReference type="PRINTS" id="PR00039">
    <property type="entry name" value="HTHLYSR"/>
</dbReference>
<dbReference type="InterPro" id="IPR005119">
    <property type="entry name" value="LysR_subst-bd"/>
</dbReference>
<dbReference type="SUPFAM" id="SSF53850">
    <property type="entry name" value="Periplasmic binding protein-like II"/>
    <property type="match status" value="1"/>
</dbReference>
<evidence type="ECO:0000313" key="8">
    <source>
        <dbReference type="Proteomes" id="UP000006377"/>
    </source>
</evidence>
<sequence length="315" mass="34958">MNIRELDLNLLLVFNAIYTERSISKAAVKLGITQPAVSNALRRLRNFTGDTLFYKSGSGVAPTRAAATLAIPIGHALDTVERGLSSVRSFDPATSRRTFRIGVNDIIHDALVPALVGYTRREAPNLILEFVQQVGDRALEMLKGGEIDMALLPNFAIDDSLVSTKVWDDSFAIIVARNHPIAKSNRLTVDDIRELRFVVTTHVQRLRTFIDSAFRANGMERVTACAVADTHNIYPLVAVSDLAACVGRFHADRYNTDGSLVMFDLPFELPKIQGRIAWAKEADEDEGHRWVRERVLEILHSAFKLHGAREPSSAL</sequence>
<evidence type="ECO:0000259" key="6">
    <source>
        <dbReference type="PROSITE" id="PS50931"/>
    </source>
</evidence>
<dbReference type="KEGG" id="pla:Plav_0999"/>
<dbReference type="PANTHER" id="PTHR30118:SF15">
    <property type="entry name" value="TRANSCRIPTIONAL REGULATORY PROTEIN"/>
    <property type="match status" value="1"/>
</dbReference>
<reference evidence="7 8" key="1">
    <citation type="journal article" date="2011" name="Stand. Genomic Sci.">
        <title>Complete genome sequence of Parvibaculum lavamentivorans type strain (DS-1(T)).</title>
        <authorList>
            <person name="Schleheck D."/>
            <person name="Weiss M."/>
            <person name="Pitluck S."/>
            <person name="Bruce D."/>
            <person name="Land M.L."/>
            <person name="Han S."/>
            <person name="Saunders E."/>
            <person name="Tapia R."/>
            <person name="Detter C."/>
            <person name="Brettin T."/>
            <person name="Han J."/>
            <person name="Woyke T."/>
            <person name="Goodwin L."/>
            <person name="Pennacchio L."/>
            <person name="Nolan M."/>
            <person name="Cook A.M."/>
            <person name="Kjelleberg S."/>
            <person name="Thomas T."/>
        </authorList>
    </citation>
    <scope>NUCLEOTIDE SEQUENCE [LARGE SCALE GENOMIC DNA]</scope>
    <source>
        <strain evidence="8">DS-1 / DSM 13023 / NCIMB 13966</strain>
    </source>
</reference>
<feature type="domain" description="HTH lysR-type" evidence="6">
    <location>
        <begin position="6"/>
        <end position="63"/>
    </location>
</feature>
<keyword evidence="8" id="KW-1185">Reference proteome</keyword>
<keyword evidence="3" id="KW-0805">Transcription regulation</keyword>
<dbReference type="RefSeq" id="WP_012109878.1">
    <property type="nucleotide sequence ID" value="NC_009719.1"/>
</dbReference>
<evidence type="ECO:0000256" key="4">
    <source>
        <dbReference type="ARBA" id="ARBA00023125"/>
    </source>
</evidence>
<keyword evidence="4" id="KW-0238">DNA-binding</keyword>
<dbReference type="InterPro" id="IPR037402">
    <property type="entry name" value="YidZ_PBP2"/>
</dbReference>
<accession>A7HRT9</accession>
<dbReference type="HOGENOM" id="CLU_039613_39_0_5"/>
<organism evidence="7 8">
    <name type="scientific">Parvibaculum lavamentivorans (strain DS-1 / DSM 13023 / NCIMB 13966)</name>
    <dbReference type="NCBI Taxonomy" id="402881"/>
    <lineage>
        <taxon>Bacteria</taxon>
        <taxon>Pseudomonadati</taxon>
        <taxon>Pseudomonadota</taxon>
        <taxon>Alphaproteobacteria</taxon>
        <taxon>Hyphomicrobiales</taxon>
        <taxon>Parvibaculaceae</taxon>
        <taxon>Parvibaculum</taxon>
    </lineage>
</organism>
<dbReference type="Gene3D" id="1.10.10.10">
    <property type="entry name" value="Winged helix-like DNA-binding domain superfamily/Winged helix DNA-binding domain"/>
    <property type="match status" value="1"/>
</dbReference>
<dbReference type="GO" id="GO:0003700">
    <property type="term" value="F:DNA-binding transcription factor activity"/>
    <property type="evidence" value="ECO:0007669"/>
    <property type="project" value="InterPro"/>
</dbReference>
<evidence type="ECO:0000313" key="7">
    <source>
        <dbReference type="EMBL" id="ABS62622.1"/>
    </source>
</evidence>
<evidence type="ECO:0000256" key="1">
    <source>
        <dbReference type="ARBA" id="ARBA00009437"/>
    </source>
</evidence>
<dbReference type="AlphaFoldDB" id="A7HRT9"/>
<name>A7HRT9_PARL1</name>
<keyword evidence="2" id="KW-0536">Nodulation</keyword>
<dbReference type="OrthoDB" id="7506954at2"/>
<evidence type="ECO:0000256" key="3">
    <source>
        <dbReference type="ARBA" id="ARBA00023015"/>
    </source>
</evidence>
<dbReference type="Gene3D" id="3.40.190.10">
    <property type="entry name" value="Periplasmic binding protein-like II"/>
    <property type="match status" value="2"/>
</dbReference>
<dbReference type="InterPro" id="IPR050389">
    <property type="entry name" value="LysR-type_TF"/>
</dbReference>
<dbReference type="GO" id="GO:0003677">
    <property type="term" value="F:DNA binding"/>
    <property type="evidence" value="ECO:0007669"/>
    <property type="project" value="UniProtKB-KW"/>
</dbReference>
<dbReference type="EMBL" id="CP000774">
    <property type="protein sequence ID" value="ABS62622.1"/>
    <property type="molecule type" value="Genomic_DNA"/>
</dbReference>
<dbReference type="SUPFAM" id="SSF46785">
    <property type="entry name" value="Winged helix' DNA-binding domain"/>
    <property type="match status" value="1"/>
</dbReference>
<dbReference type="PANTHER" id="PTHR30118">
    <property type="entry name" value="HTH-TYPE TRANSCRIPTIONAL REGULATOR LEUO-RELATED"/>
    <property type="match status" value="1"/>
</dbReference>
<dbReference type="InterPro" id="IPR000847">
    <property type="entry name" value="LysR_HTH_N"/>
</dbReference>